<gene>
    <name evidence="1" type="ORF">V6N11_003962</name>
</gene>
<organism evidence="1 2">
    <name type="scientific">Hibiscus sabdariffa</name>
    <name type="common">roselle</name>
    <dbReference type="NCBI Taxonomy" id="183260"/>
    <lineage>
        <taxon>Eukaryota</taxon>
        <taxon>Viridiplantae</taxon>
        <taxon>Streptophyta</taxon>
        <taxon>Embryophyta</taxon>
        <taxon>Tracheophyta</taxon>
        <taxon>Spermatophyta</taxon>
        <taxon>Magnoliopsida</taxon>
        <taxon>eudicotyledons</taxon>
        <taxon>Gunneridae</taxon>
        <taxon>Pentapetalae</taxon>
        <taxon>rosids</taxon>
        <taxon>malvids</taxon>
        <taxon>Malvales</taxon>
        <taxon>Malvaceae</taxon>
        <taxon>Malvoideae</taxon>
        <taxon>Hibiscus</taxon>
    </lineage>
</organism>
<evidence type="ECO:0000313" key="2">
    <source>
        <dbReference type="Proteomes" id="UP001396334"/>
    </source>
</evidence>
<keyword evidence="2" id="KW-1185">Reference proteome</keyword>
<sequence length="115" mass="12811">MLEFIRAILASFHRSIWSQSYIDSIVSFFTDFLKYVFEADDPSPDFDLEIAGLVGEVVTAAVNSHDTNNDDPAISRAFLLALSQNFLQFLPSNTDNLINFLFGQLAMSVPKSRGS</sequence>
<accession>A0ABR2SET5</accession>
<proteinExistence type="predicted"/>
<reference evidence="1 2" key="1">
    <citation type="journal article" date="2024" name="G3 (Bethesda)">
        <title>Genome assembly of Hibiscus sabdariffa L. provides insights into metabolisms of medicinal natural products.</title>
        <authorList>
            <person name="Kim T."/>
        </authorList>
    </citation>
    <scope>NUCLEOTIDE SEQUENCE [LARGE SCALE GENOMIC DNA]</scope>
    <source>
        <strain evidence="1">TK-2024</strain>
        <tissue evidence="1">Old leaves</tissue>
    </source>
</reference>
<evidence type="ECO:0000313" key="1">
    <source>
        <dbReference type="EMBL" id="KAK9023763.1"/>
    </source>
</evidence>
<dbReference type="EMBL" id="JBBPBN010000015">
    <property type="protein sequence ID" value="KAK9023763.1"/>
    <property type="molecule type" value="Genomic_DNA"/>
</dbReference>
<dbReference type="Proteomes" id="UP001396334">
    <property type="component" value="Unassembled WGS sequence"/>
</dbReference>
<comment type="caution">
    <text evidence="1">The sequence shown here is derived from an EMBL/GenBank/DDBJ whole genome shotgun (WGS) entry which is preliminary data.</text>
</comment>
<protein>
    <submittedName>
        <fullName evidence="1">Uncharacterized protein</fullName>
    </submittedName>
</protein>
<name>A0ABR2SET5_9ROSI</name>